<sequence length="48" mass="5430">MNTFVPHLWGLFFMNCRVMLCRRRDGIIASSNDNTGGTLYPCANVFCS</sequence>
<reference evidence="2" key="1">
    <citation type="submission" date="2017-03" db="EMBL/GenBank/DDBJ databases">
        <title>Phytopthora megakarya and P. palmivora, two closely related causual agents of cacao black pod achieved similar genome size and gene model numbers by different mechanisms.</title>
        <authorList>
            <person name="Ali S."/>
            <person name="Shao J."/>
            <person name="Larry D.J."/>
            <person name="Kronmiller B."/>
            <person name="Shen D."/>
            <person name="Strem M.D."/>
            <person name="Melnick R.L."/>
            <person name="Guiltinan M.J."/>
            <person name="Tyler B.M."/>
            <person name="Meinhardt L.W."/>
            <person name="Bailey B.A."/>
        </authorList>
    </citation>
    <scope>NUCLEOTIDE SEQUENCE [LARGE SCALE GENOMIC DNA]</scope>
    <source>
        <strain evidence="2">zdho120</strain>
    </source>
</reference>
<accession>A0A225UTP6</accession>
<gene>
    <name evidence="1" type="ORF">PHMEG_00033556</name>
</gene>
<evidence type="ECO:0000313" key="1">
    <source>
        <dbReference type="EMBL" id="OWY96228.1"/>
    </source>
</evidence>
<proteinExistence type="predicted"/>
<comment type="caution">
    <text evidence="1">The sequence shown here is derived from an EMBL/GenBank/DDBJ whole genome shotgun (WGS) entry which is preliminary data.</text>
</comment>
<name>A0A225UTP6_9STRA</name>
<keyword evidence="2" id="KW-1185">Reference proteome</keyword>
<evidence type="ECO:0000313" key="2">
    <source>
        <dbReference type="Proteomes" id="UP000198211"/>
    </source>
</evidence>
<dbReference type="AlphaFoldDB" id="A0A225UTP6"/>
<organism evidence="1 2">
    <name type="scientific">Phytophthora megakarya</name>
    <dbReference type="NCBI Taxonomy" id="4795"/>
    <lineage>
        <taxon>Eukaryota</taxon>
        <taxon>Sar</taxon>
        <taxon>Stramenopiles</taxon>
        <taxon>Oomycota</taxon>
        <taxon>Peronosporomycetes</taxon>
        <taxon>Peronosporales</taxon>
        <taxon>Peronosporaceae</taxon>
        <taxon>Phytophthora</taxon>
    </lineage>
</organism>
<protein>
    <submittedName>
        <fullName evidence="1">Uncharacterized protein</fullName>
    </submittedName>
</protein>
<dbReference type="Proteomes" id="UP000198211">
    <property type="component" value="Unassembled WGS sequence"/>
</dbReference>
<dbReference type="EMBL" id="NBNE01011923">
    <property type="protein sequence ID" value="OWY96228.1"/>
    <property type="molecule type" value="Genomic_DNA"/>
</dbReference>